<dbReference type="InterPro" id="IPR016039">
    <property type="entry name" value="Thiolase-like"/>
</dbReference>
<dbReference type="GO" id="GO:0006633">
    <property type="term" value="P:fatty acid biosynthetic process"/>
    <property type="evidence" value="ECO:0007669"/>
    <property type="project" value="UniProtKB-UniRule"/>
</dbReference>
<evidence type="ECO:0000256" key="13">
    <source>
        <dbReference type="ARBA" id="ARBA00052985"/>
    </source>
</evidence>
<comment type="catalytic activity">
    <reaction evidence="10">
        <text>malonyl-[ACP] + acetyl-CoA + H(+) = 3-oxobutanoyl-[ACP] + CO2 + CoA</text>
        <dbReference type="Rhea" id="RHEA:12080"/>
        <dbReference type="Rhea" id="RHEA-COMP:9623"/>
        <dbReference type="Rhea" id="RHEA-COMP:9625"/>
        <dbReference type="ChEBI" id="CHEBI:15378"/>
        <dbReference type="ChEBI" id="CHEBI:16526"/>
        <dbReference type="ChEBI" id="CHEBI:57287"/>
        <dbReference type="ChEBI" id="CHEBI:57288"/>
        <dbReference type="ChEBI" id="CHEBI:78449"/>
        <dbReference type="ChEBI" id="CHEBI:78450"/>
        <dbReference type="EC" id="2.3.1.180"/>
    </reaction>
    <physiologicalReaction direction="left-to-right" evidence="10">
        <dbReference type="Rhea" id="RHEA:12081"/>
    </physiologicalReaction>
</comment>
<dbReference type="Proteomes" id="UP000008467">
    <property type="component" value="Chromosome"/>
</dbReference>
<evidence type="ECO:0000259" key="16">
    <source>
        <dbReference type="Pfam" id="PF08545"/>
    </source>
</evidence>
<evidence type="ECO:0000256" key="7">
    <source>
        <dbReference type="ARBA" id="ARBA00023098"/>
    </source>
</evidence>
<dbReference type="KEGG" id="cle:Clole_3055"/>
<evidence type="ECO:0000256" key="1">
    <source>
        <dbReference type="ARBA" id="ARBA00005194"/>
    </source>
</evidence>
<dbReference type="InterPro" id="IPR004655">
    <property type="entry name" value="FabH"/>
</dbReference>
<evidence type="ECO:0000256" key="12">
    <source>
        <dbReference type="ARBA" id="ARBA00052467"/>
    </source>
</evidence>
<gene>
    <name evidence="14" type="primary">fabH</name>
    <name evidence="17" type="ordered locus">Clole_3055</name>
</gene>
<sequence>MIGMRIKGLGKAVPKRTVSNDELSQLVDTSDEWITSRTGIRSRHIATTETTTTLAIEAAREAVVTSELSKEAIDLVIVATVSPDTMMPSTACKVAEALGIEKATCFDVTAACSGFVYATQLADSLIKTGIAHNALVIGAEVLSKVVDWKDRGTCVLFADGAGAVVYEGTEDNKIYHIVTGSRPDGAEQITLETAGFDHTFYEREEVKPAIKMDGKGVYSFATTTVPRSIEEVLSVASYSADDVDWYILHQANSRIMDRVASHLKISKEKFFKNLDEHGNTSAASIPMALYDLSPKLKAGDKLIASGFGAGLTWGTMLFEWSK</sequence>
<dbReference type="GO" id="GO:0044550">
    <property type="term" value="P:secondary metabolite biosynthetic process"/>
    <property type="evidence" value="ECO:0007669"/>
    <property type="project" value="TreeGrafter"/>
</dbReference>
<evidence type="ECO:0000256" key="8">
    <source>
        <dbReference type="ARBA" id="ARBA00023160"/>
    </source>
</evidence>
<keyword evidence="5 14" id="KW-0808">Transferase</keyword>
<dbReference type="Pfam" id="PF08545">
    <property type="entry name" value="ACP_syn_III"/>
    <property type="match status" value="1"/>
</dbReference>
<dbReference type="NCBIfam" id="NF006829">
    <property type="entry name" value="PRK09352.1"/>
    <property type="match status" value="1"/>
</dbReference>
<keyword evidence="9 14" id="KW-0012">Acyltransferase</keyword>
<feature type="active site" evidence="14">
    <location>
        <position position="112"/>
    </location>
</feature>
<evidence type="ECO:0000256" key="5">
    <source>
        <dbReference type="ARBA" id="ARBA00022679"/>
    </source>
</evidence>
<organism evidence="17 18">
    <name type="scientific">Cellulosilyticum lentocellum (strain ATCC 49066 / DSM 5427 / NCIMB 11756 / RHM5)</name>
    <name type="common">Clostridium lentocellum</name>
    <dbReference type="NCBI Taxonomy" id="642492"/>
    <lineage>
        <taxon>Bacteria</taxon>
        <taxon>Bacillati</taxon>
        <taxon>Bacillota</taxon>
        <taxon>Clostridia</taxon>
        <taxon>Lachnospirales</taxon>
        <taxon>Cellulosilyticaceae</taxon>
        <taxon>Cellulosilyticum</taxon>
    </lineage>
</organism>
<dbReference type="Gene3D" id="3.40.47.10">
    <property type="match status" value="1"/>
</dbReference>
<dbReference type="GO" id="GO:0004315">
    <property type="term" value="F:3-oxoacyl-[acyl-carrier-protein] synthase activity"/>
    <property type="evidence" value="ECO:0007669"/>
    <property type="project" value="InterPro"/>
</dbReference>
<comment type="function">
    <text evidence="14">Catalyzes the condensation reaction of fatty acid synthesis by the addition to an acyl acceptor of two carbons from malonyl-ACP. Catalyzes the first condensation reaction which initiates fatty acid synthesis and may therefore play a role in governing the total rate of fatty acid production. Possesses both acetoacetyl-ACP synthase and acetyl transacylase activities. Its substrate specificity determines the biosynthesis of branched-chain and/or straight-chain of fatty acids.</text>
</comment>
<dbReference type="GO" id="GO:0005737">
    <property type="term" value="C:cytoplasm"/>
    <property type="evidence" value="ECO:0007669"/>
    <property type="project" value="UniProtKB-SubCell"/>
</dbReference>
<keyword evidence="3 14" id="KW-0963">Cytoplasm</keyword>
<dbReference type="PANTHER" id="PTHR34069:SF2">
    <property type="entry name" value="BETA-KETOACYL-[ACYL-CARRIER-PROTEIN] SYNTHASE III"/>
    <property type="match status" value="1"/>
</dbReference>
<dbReference type="NCBIfam" id="TIGR00747">
    <property type="entry name" value="fabH"/>
    <property type="match status" value="1"/>
</dbReference>
<keyword evidence="8 14" id="KW-0275">Fatty acid biosynthesis</keyword>
<dbReference type="HAMAP" id="MF_01815">
    <property type="entry name" value="FabH"/>
    <property type="match status" value="1"/>
</dbReference>
<comment type="catalytic activity">
    <reaction evidence="12">
        <text>2-methylpropanoyl-CoA + malonyl-[ACP] + H(+) = 4-methyl-3-oxopentanoyl-[ACP] + CO2 + CoA</text>
        <dbReference type="Rhea" id="RHEA:42268"/>
        <dbReference type="Rhea" id="RHEA-COMP:9623"/>
        <dbReference type="Rhea" id="RHEA-COMP:9940"/>
        <dbReference type="ChEBI" id="CHEBI:15378"/>
        <dbReference type="ChEBI" id="CHEBI:16526"/>
        <dbReference type="ChEBI" id="CHEBI:57287"/>
        <dbReference type="ChEBI" id="CHEBI:57338"/>
        <dbReference type="ChEBI" id="CHEBI:78449"/>
        <dbReference type="ChEBI" id="CHEBI:78820"/>
        <dbReference type="EC" id="2.3.1.300"/>
    </reaction>
    <physiologicalReaction direction="left-to-right" evidence="12">
        <dbReference type="Rhea" id="RHEA:42269"/>
    </physiologicalReaction>
</comment>
<dbReference type="PANTHER" id="PTHR34069">
    <property type="entry name" value="3-OXOACYL-[ACYL-CARRIER-PROTEIN] SYNTHASE 3"/>
    <property type="match status" value="1"/>
</dbReference>
<protein>
    <recommendedName>
        <fullName evidence="14">Beta-ketoacyl-[acyl-carrier-protein] synthase III</fullName>
        <shortName evidence="14">Beta-ketoacyl-ACP synthase III</shortName>
        <shortName evidence="14">KAS III</shortName>
        <ecNumber evidence="14">2.3.1.180</ecNumber>
    </recommendedName>
    <alternativeName>
        <fullName evidence="14">3-oxoacyl-[acyl-carrier-protein] synthase 3</fullName>
    </alternativeName>
    <alternativeName>
        <fullName evidence="14">3-oxoacyl-[acyl-carrier-protein] synthase III</fullName>
    </alternativeName>
</protein>
<evidence type="ECO:0000259" key="15">
    <source>
        <dbReference type="Pfam" id="PF08541"/>
    </source>
</evidence>
<evidence type="ECO:0000313" key="17">
    <source>
        <dbReference type="EMBL" id="ADZ84751.1"/>
    </source>
</evidence>
<comment type="catalytic activity">
    <reaction evidence="13">
        <text>3-methylbutanoyl-CoA + malonyl-[ACP] + H(+) = 5-methyl-3-oxohexanoyl-[ACP] + CO2 + CoA</text>
        <dbReference type="Rhea" id="RHEA:42272"/>
        <dbReference type="Rhea" id="RHEA-COMP:9623"/>
        <dbReference type="Rhea" id="RHEA-COMP:9941"/>
        <dbReference type="ChEBI" id="CHEBI:15378"/>
        <dbReference type="ChEBI" id="CHEBI:16526"/>
        <dbReference type="ChEBI" id="CHEBI:57287"/>
        <dbReference type="ChEBI" id="CHEBI:57345"/>
        <dbReference type="ChEBI" id="CHEBI:78449"/>
        <dbReference type="ChEBI" id="CHEBI:78822"/>
        <dbReference type="EC" id="2.3.1.300"/>
    </reaction>
    <physiologicalReaction direction="left-to-right" evidence="13">
        <dbReference type="Rhea" id="RHEA:42273"/>
    </physiologicalReaction>
</comment>
<keyword evidence="14" id="KW-0511">Multifunctional enzyme</keyword>
<dbReference type="AlphaFoldDB" id="F2JNH5"/>
<proteinExistence type="inferred from homology"/>
<comment type="domain">
    <text evidence="14">The last Arg residue of the ACP-binding site is essential for the weak association between ACP/AcpP and FabH.</text>
</comment>
<feature type="active site" evidence="14">
    <location>
        <position position="279"/>
    </location>
</feature>
<feature type="domain" description="Beta-ketoacyl-[acyl-carrier-protein] synthase III N-terminal" evidence="16">
    <location>
        <begin position="106"/>
        <end position="181"/>
    </location>
</feature>
<evidence type="ECO:0000256" key="9">
    <source>
        <dbReference type="ARBA" id="ARBA00023315"/>
    </source>
</evidence>
<comment type="catalytic activity">
    <reaction evidence="11">
        <text>(2S)-2-methylbutanoyl-CoA + malonyl-[ACP] + H(+) = (4S)-4-methyl-3-oxohexanoyl-[ACP] + CO2 + CoA</text>
        <dbReference type="Rhea" id="RHEA:42276"/>
        <dbReference type="Rhea" id="RHEA-COMP:9623"/>
        <dbReference type="Rhea" id="RHEA-COMP:17148"/>
        <dbReference type="ChEBI" id="CHEBI:15378"/>
        <dbReference type="ChEBI" id="CHEBI:16526"/>
        <dbReference type="ChEBI" id="CHEBI:57287"/>
        <dbReference type="ChEBI" id="CHEBI:78449"/>
        <dbReference type="ChEBI" id="CHEBI:88166"/>
        <dbReference type="ChEBI" id="CHEBI:167462"/>
        <dbReference type="EC" id="2.3.1.300"/>
    </reaction>
    <physiologicalReaction direction="left-to-right" evidence="11">
        <dbReference type="Rhea" id="RHEA:42277"/>
    </physiologicalReaction>
</comment>
<dbReference type="HOGENOM" id="CLU_039592_4_1_9"/>
<comment type="subunit">
    <text evidence="14">Homodimer.</text>
</comment>
<keyword evidence="7 14" id="KW-0443">Lipid metabolism</keyword>
<dbReference type="STRING" id="642492.Clole_3055"/>
<evidence type="ECO:0000256" key="6">
    <source>
        <dbReference type="ARBA" id="ARBA00022832"/>
    </source>
</evidence>
<dbReference type="SUPFAM" id="SSF53901">
    <property type="entry name" value="Thiolase-like"/>
    <property type="match status" value="1"/>
</dbReference>
<comment type="pathway">
    <text evidence="1 14">Lipid metabolism; fatty acid biosynthesis.</text>
</comment>
<evidence type="ECO:0000256" key="14">
    <source>
        <dbReference type="HAMAP-Rule" id="MF_01815"/>
    </source>
</evidence>
<feature type="domain" description="Beta-ketoacyl-[acyl-carrier-protein] synthase III C-terminal" evidence="15">
    <location>
        <begin position="236"/>
        <end position="320"/>
    </location>
</feature>
<accession>F2JNH5</accession>
<dbReference type="InterPro" id="IPR013751">
    <property type="entry name" value="ACP_syn_III_N"/>
</dbReference>
<reference evidence="17 18" key="1">
    <citation type="journal article" date="2011" name="J. Bacteriol.">
        <title>Complete genome sequence of the cellulose-degrading bacterium Cellulosilyticum lentocellum.</title>
        <authorList>
            <consortium name="US DOE Joint Genome Institute"/>
            <person name="Miller D.A."/>
            <person name="Suen G."/>
            <person name="Bruce D."/>
            <person name="Copeland A."/>
            <person name="Cheng J.F."/>
            <person name="Detter C."/>
            <person name="Goodwin L.A."/>
            <person name="Han C.S."/>
            <person name="Hauser L.J."/>
            <person name="Land M.L."/>
            <person name="Lapidus A."/>
            <person name="Lucas S."/>
            <person name="Meincke L."/>
            <person name="Pitluck S."/>
            <person name="Tapia R."/>
            <person name="Teshima H."/>
            <person name="Woyke T."/>
            <person name="Fox B.G."/>
            <person name="Angert E.R."/>
            <person name="Currie C.R."/>
        </authorList>
    </citation>
    <scope>NUCLEOTIDE SEQUENCE [LARGE SCALE GENOMIC DNA]</scope>
    <source>
        <strain evidence="18">ATCC 49066 / DSM 5427 / NCIMB 11756 / RHM5</strain>
    </source>
</reference>
<evidence type="ECO:0000256" key="2">
    <source>
        <dbReference type="ARBA" id="ARBA00008642"/>
    </source>
</evidence>
<dbReference type="EC" id="2.3.1.180" evidence="14"/>
<evidence type="ECO:0000256" key="10">
    <source>
        <dbReference type="ARBA" id="ARBA00051096"/>
    </source>
</evidence>
<dbReference type="CDD" id="cd00830">
    <property type="entry name" value="KAS_III"/>
    <property type="match status" value="1"/>
</dbReference>
<feature type="region of interest" description="ACP-binding" evidence="14">
    <location>
        <begin position="250"/>
        <end position="254"/>
    </location>
</feature>
<evidence type="ECO:0000256" key="11">
    <source>
        <dbReference type="ARBA" id="ARBA00052407"/>
    </source>
</evidence>
<dbReference type="FunFam" id="3.40.47.10:FF:000004">
    <property type="entry name" value="3-oxoacyl-[acyl-carrier-protein] synthase 3"/>
    <property type="match status" value="1"/>
</dbReference>
<dbReference type="UniPathway" id="UPA00094"/>
<evidence type="ECO:0000256" key="3">
    <source>
        <dbReference type="ARBA" id="ARBA00022490"/>
    </source>
</evidence>
<evidence type="ECO:0000256" key="4">
    <source>
        <dbReference type="ARBA" id="ARBA00022516"/>
    </source>
</evidence>
<name>F2JNH5_CELLD</name>
<keyword evidence="4 14" id="KW-0444">Lipid biosynthesis</keyword>
<dbReference type="EMBL" id="CP002582">
    <property type="protein sequence ID" value="ADZ84751.1"/>
    <property type="molecule type" value="Genomic_DNA"/>
</dbReference>
<dbReference type="InterPro" id="IPR013747">
    <property type="entry name" value="ACP_syn_III_C"/>
</dbReference>
<dbReference type="eggNOG" id="COG0332">
    <property type="taxonomic scope" value="Bacteria"/>
</dbReference>
<dbReference type="GO" id="GO:0033818">
    <property type="term" value="F:beta-ketoacyl-acyl-carrier-protein synthase III activity"/>
    <property type="evidence" value="ECO:0007669"/>
    <property type="project" value="UniProtKB-UniRule"/>
</dbReference>
<keyword evidence="6 14" id="KW-0276">Fatty acid metabolism</keyword>
<dbReference type="Pfam" id="PF08541">
    <property type="entry name" value="ACP_syn_III_C"/>
    <property type="match status" value="1"/>
</dbReference>
<keyword evidence="18" id="KW-1185">Reference proteome</keyword>
<dbReference type="RefSeq" id="WP_013658030.1">
    <property type="nucleotide sequence ID" value="NC_015275.1"/>
</dbReference>
<comment type="subcellular location">
    <subcellularLocation>
        <location evidence="14">Cytoplasm</location>
    </subcellularLocation>
</comment>
<feature type="active site" evidence="14">
    <location>
        <position position="249"/>
    </location>
</feature>
<evidence type="ECO:0000313" key="18">
    <source>
        <dbReference type="Proteomes" id="UP000008467"/>
    </source>
</evidence>
<comment type="similarity">
    <text evidence="2 14">Belongs to the thiolase-like superfamily. FabH family.</text>
</comment>